<keyword evidence="4" id="KW-1185">Reference proteome</keyword>
<dbReference type="EMBL" id="FNWL01000006">
    <property type="protein sequence ID" value="SEH18080.1"/>
    <property type="molecule type" value="Genomic_DNA"/>
</dbReference>
<gene>
    <name evidence="3" type="ORF">SAMN04487967_3606</name>
</gene>
<keyword evidence="2" id="KW-1133">Transmembrane helix</keyword>
<evidence type="ECO:0000256" key="2">
    <source>
        <dbReference type="SAM" id="Phobius"/>
    </source>
</evidence>
<protein>
    <submittedName>
        <fullName evidence="3">Uncharacterized protein</fullName>
    </submittedName>
</protein>
<name>A0A1H6G646_9EURY</name>
<reference evidence="4" key="1">
    <citation type="submission" date="2016-10" db="EMBL/GenBank/DDBJ databases">
        <authorList>
            <person name="Varghese N."/>
            <person name="Submissions S."/>
        </authorList>
    </citation>
    <scope>NUCLEOTIDE SEQUENCE [LARGE SCALE GENOMIC DNA]</scope>
    <source>
        <strain evidence="4">CGMCC 1.8981</strain>
    </source>
</reference>
<keyword evidence="2" id="KW-0472">Membrane</keyword>
<dbReference type="Proteomes" id="UP000199112">
    <property type="component" value="Unassembled WGS sequence"/>
</dbReference>
<feature type="transmembrane region" description="Helical" evidence="2">
    <location>
        <begin position="83"/>
        <end position="105"/>
    </location>
</feature>
<keyword evidence="2" id="KW-0812">Transmembrane</keyword>
<dbReference type="AlphaFoldDB" id="A0A1H6G646"/>
<organism evidence="3 4">
    <name type="scientific">Natronorubrum sediminis</name>
    <dbReference type="NCBI Taxonomy" id="640943"/>
    <lineage>
        <taxon>Archaea</taxon>
        <taxon>Methanobacteriati</taxon>
        <taxon>Methanobacteriota</taxon>
        <taxon>Stenosarchaea group</taxon>
        <taxon>Halobacteria</taxon>
        <taxon>Halobacteriales</taxon>
        <taxon>Natrialbaceae</taxon>
        <taxon>Natronorubrum</taxon>
    </lineage>
</organism>
<sequence>MKVWYAMANKTPEDNPSTAVNDSNGGGAPETSEENVIAYEDISFTDQPGFKPMIVIGSLVIISFILLAGLPQYAEPGDGEFTLFTYTTVVWGLVIVVLGFAYEYWLMKIEGGGW</sequence>
<evidence type="ECO:0000256" key="1">
    <source>
        <dbReference type="SAM" id="MobiDB-lite"/>
    </source>
</evidence>
<evidence type="ECO:0000313" key="4">
    <source>
        <dbReference type="Proteomes" id="UP000199112"/>
    </source>
</evidence>
<evidence type="ECO:0000313" key="3">
    <source>
        <dbReference type="EMBL" id="SEH18080.1"/>
    </source>
</evidence>
<accession>A0A1H6G646</accession>
<feature type="transmembrane region" description="Helical" evidence="2">
    <location>
        <begin position="53"/>
        <end position="71"/>
    </location>
</feature>
<feature type="compositionally biased region" description="Polar residues" evidence="1">
    <location>
        <begin position="14"/>
        <end position="23"/>
    </location>
</feature>
<proteinExistence type="predicted"/>
<feature type="region of interest" description="Disordered" evidence="1">
    <location>
        <begin position="8"/>
        <end position="32"/>
    </location>
</feature>